<protein>
    <submittedName>
        <fullName evidence="3">Uncharacterized protein</fullName>
    </submittedName>
</protein>
<gene>
    <name evidence="3" type="ORF">LZ519_11235</name>
</gene>
<keyword evidence="2" id="KW-0472">Membrane</keyword>
<keyword evidence="2" id="KW-1133">Transmembrane helix</keyword>
<keyword evidence="4" id="KW-1185">Reference proteome</keyword>
<feature type="transmembrane region" description="Helical" evidence="2">
    <location>
        <begin position="13"/>
        <end position="32"/>
    </location>
</feature>
<accession>A0ABT0RI59</accession>
<evidence type="ECO:0000256" key="2">
    <source>
        <dbReference type="SAM" id="Phobius"/>
    </source>
</evidence>
<proteinExistence type="predicted"/>
<dbReference type="EMBL" id="JAMGBC010000001">
    <property type="protein sequence ID" value="MCL6679881.1"/>
    <property type="molecule type" value="Genomic_DNA"/>
</dbReference>
<dbReference type="RefSeq" id="WP_249868754.1">
    <property type="nucleotide sequence ID" value="NZ_JAMGBC010000001.1"/>
</dbReference>
<reference evidence="3" key="1">
    <citation type="submission" date="2022-05" db="EMBL/GenBank/DDBJ databases">
        <authorList>
            <person name="Jo J.-H."/>
            <person name="Im W.-T."/>
        </authorList>
    </citation>
    <scope>NUCLEOTIDE SEQUENCE</scope>
    <source>
        <strain evidence="3">RG327</strain>
    </source>
</reference>
<feature type="region of interest" description="Disordered" evidence="1">
    <location>
        <begin position="64"/>
        <end position="97"/>
    </location>
</feature>
<evidence type="ECO:0000313" key="4">
    <source>
        <dbReference type="Proteomes" id="UP001165343"/>
    </source>
</evidence>
<evidence type="ECO:0000256" key="1">
    <source>
        <dbReference type="SAM" id="MobiDB-lite"/>
    </source>
</evidence>
<sequence length="97" mass="10597">MADRRRNDPYRNFNFRMVFGAAIAAIAGFALVKKVMPGVSAKYRKPRDYVSEVPAGSRPIEAVGTSVAAGRTAGKAKKRPASHGRARKKRTAAPKRR</sequence>
<dbReference type="Proteomes" id="UP001165343">
    <property type="component" value="Unassembled WGS sequence"/>
</dbReference>
<name>A0ABT0RI59_9SPHN</name>
<organism evidence="3 4">
    <name type="scientific">Sphingomonas anseongensis</name>
    <dbReference type="NCBI Taxonomy" id="2908207"/>
    <lineage>
        <taxon>Bacteria</taxon>
        <taxon>Pseudomonadati</taxon>
        <taxon>Pseudomonadota</taxon>
        <taxon>Alphaproteobacteria</taxon>
        <taxon>Sphingomonadales</taxon>
        <taxon>Sphingomonadaceae</taxon>
        <taxon>Sphingomonas</taxon>
    </lineage>
</organism>
<comment type="caution">
    <text evidence="3">The sequence shown here is derived from an EMBL/GenBank/DDBJ whole genome shotgun (WGS) entry which is preliminary data.</text>
</comment>
<evidence type="ECO:0000313" key="3">
    <source>
        <dbReference type="EMBL" id="MCL6679881.1"/>
    </source>
</evidence>
<feature type="compositionally biased region" description="Basic residues" evidence="1">
    <location>
        <begin position="74"/>
        <end position="97"/>
    </location>
</feature>
<keyword evidence="2" id="KW-0812">Transmembrane</keyword>